<keyword evidence="4" id="KW-0963">Cytoplasm</keyword>
<name>A0A9N8V541_9GLOM</name>
<evidence type="ECO:0000313" key="10">
    <source>
        <dbReference type="EMBL" id="CAG8440098.1"/>
    </source>
</evidence>
<evidence type="ECO:0000256" key="7">
    <source>
        <dbReference type="ARBA" id="ARBA00023163"/>
    </source>
</evidence>
<keyword evidence="7" id="KW-0804">Transcription</keyword>
<keyword evidence="5" id="KW-0678">Repressor</keyword>
<dbReference type="GO" id="GO:0005737">
    <property type="term" value="C:cytoplasm"/>
    <property type="evidence" value="ECO:0007669"/>
    <property type="project" value="UniProtKB-SubCell"/>
</dbReference>
<protein>
    <submittedName>
        <fullName evidence="10">7210_t:CDS:1</fullName>
    </submittedName>
</protein>
<evidence type="ECO:0000256" key="6">
    <source>
        <dbReference type="ARBA" id="ARBA00023015"/>
    </source>
</evidence>
<gene>
    <name evidence="10" type="ORF">AGERDE_LOCUS993</name>
</gene>
<evidence type="ECO:0000256" key="1">
    <source>
        <dbReference type="ARBA" id="ARBA00004123"/>
    </source>
</evidence>
<dbReference type="OrthoDB" id="2416361at2759"/>
<dbReference type="GO" id="GO:0005634">
    <property type="term" value="C:nucleus"/>
    <property type="evidence" value="ECO:0007669"/>
    <property type="project" value="UniProtKB-SubCell"/>
</dbReference>
<sequence>MDNQHAENLESVKKSTLVLPTKIKNNREKIIVNTKKNAVPFQKTDARLDDVKPLVAQDTTDWKKVAKNLKARLAFASFKVRHNWQYYNRSTCEKITQGKPQSPGKLGDSFTPILLNDSSLERIIDLTDDSNDKDSKKPKKRRHSDDFTSNIKKAKHQYILPTMKSLEKSIDEDSLAPELFPILVPTEEQTTLSSGWDPMLSDNFSQIQDLTGIVDHGPTQFPSTPPQQPKTPTDEHAAELLYYFASSPVTTSPGRTPVSRFPLPETHLGFTTPPPRTNIDTSTPDSRFSLSEFVRLTPTPKPPFPQTDFLTPPKHLKLTPGHLNLFTELLQMNSAATKPIATNPAFAQGANRFLMMKK</sequence>
<feature type="region of interest" description="Disordered" evidence="9">
    <location>
        <begin position="127"/>
        <end position="148"/>
    </location>
</feature>
<reference evidence="10" key="1">
    <citation type="submission" date="2021-06" db="EMBL/GenBank/DDBJ databases">
        <authorList>
            <person name="Kallberg Y."/>
            <person name="Tangrot J."/>
            <person name="Rosling A."/>
        </authorList>
    </citation>
    <scope>NUCLEOTIDE SEQUENCE</scope>
    <source>
        <strain evidence="10">MT106</strain>
    </source>
</reference>
<organism evidence="10 11">
    <name type="scientific">Ambispora gerdemannii</name>
    <dbReference type="NCBI Taxonomy" id="144530"/>
    <lineage>
        <taxon>Eukaryota</taxon>
        <taxon>Fungi</taxon>
        <taxon>Fungi incertae sedis</taxon>
        <taxon>Mucoromycota</taxon>
        <taxon>Glomeromycotina</taxon>
        <taxon>Glomeromycetes</taxon>
        <taxon>Archaeosporales</taxon>
        <taxon>Ambisporaceae</taxon>
        <taxon>Ambispora</taxon>
    </lineage>
</organism>
<evidence type="ECO:0000256" key="2">
    <source>
        <dbReference type="ARBA" id="ARBA00004496"/>
    </source>
</evidence>
<comment type="caution">
    <text evidence="10">The sequence shown here is derived from an EMBL/GenBank/DDBJ whole genome shotgun (WGS) entry which is preliminary data.</text>
</comment>
<comment type="subcellular location">
    <subcellularLocation>
        <location evidence="2">Cytoplasm</location>
    </subcellularLocation>
    <subcellularLocation>
        <location evidence="1">Nucleus</location>
    </subcellularLocation>
</comment>
<evidence type="ECO:0000256" key="4">
    <source>
        <dbReference type="ARBA" id="ARBA00022490"/>
    </source>
</evidence>
<dbReference type="AlphaFoldDB" id="A0A9N8V541"/>
<evidence type="ECO:0000256" key="3">
    <source>
        <dbReference type="ARBA" id="ARBA00006922"/>
    </source>
</evidence>
<dbReference type="EMBL" id="CAJVPL010000060">
    <property type="protein sequence ID" value="CAG8440098.1"/>
    <property type="molecule type" value="Genomic_DNA"/>
</dbReference>
<keyword evidence="8" id="KW-0539">Nucleus</keyword>
<feature type="region of interest" description="Disordered" evidence="9">
    <location>
        <begin position="266"/>
        <end position="285"/>
    </location>
</feature>
<evidence type="ECO:0000256" key="9">
    <source>
        <dbReference type="SAM" id="MobiDB-lite"/>
    </source>
</evidence>
<dbReference type="Proteomes" id="UP000789831">
    <property type="component" value="Unassembled WGS sequence"/>
</dbReference>
<keyword evidence="6" id="KW-0805">Transcription regulation</keyword>
<keyword evidence="11" id="KW-1185">Reference proteome</keyword>
<evidence type="ECO:0000313" key="11">
    <source>
        <dbReference type="Proteomes" id="UP000789831"/>
    </source>
</evidence>
<dbReference type="Pfam" id="PF08528">
    <property type="entry name" value="Whi5"/>
    <property type="match status" value="1"/>
</dbReference>
<comment type="similarity">
    <text evidence="3">Belongs to the WHI5/NRM1 family.</text>
</comment>
<accession>A0A9N8V541</accession>
<evidence type="ECO:0000256" key="5">
    <source>
        <dbReference type="ARBA" id="ARBA00022491"/>
    </source>
</evidence>
<proteinExistence type="inferred from homology"/>
<evidence type="ECO:0000256" key="8">
    <source>
        <dbReference type="ARBA" id="ARBA00023242"/>
    </source>
</evidence>
<dbReference type="InterPro" id="IPR013734">
    <property type="entry name" value="TF_Nrm1/Whi5"/>
</dbReference>